<feature type="non-terminal residue" evidence="1">
    <location>
        <position position="1"/>
    </location>
</feature>
<dbReference type="Proteomes" id="UP001597045">
    <property type="component" value="Unassembled WGS sequence"/>
</dbReference>
<comment type="caution">
    <text evidence="1">The sequence shown here is derived from an EMBL/GenBank/DDBJ whole genome shotgun (WGS) entry which is preliminary data.</text>
</comment>
<gene>
    <name evidence="1" type="ORF">ACFQ1S_37925</name>
</gene>
<reference evidence="2" key="1">
    <citation type="journal article" date="2019" name="Int. J. Syst. Evol. Microbiol.">
        <title>The Global Catalogue of Microorganisms (GCM) 10K type strain sequencing project: providing services to taxonomists for standard genome sequencing and annotation.</title>
        <authorList>
            <consortium name="The Broad Institute Genomics Platform"/>
            <consortium name="The Broad Institute Genome Sequencing Center for Infectious Disease"/>
            <person name="Wu L."/>
            <person name="Ma J."/>
        </authorList>
    </citation>
    <scope>NUCLEOTIDE SEQUENCE [LARGE SCALE GENOMIC DNA]</scope>
    <source>
        <strain evidence="2">JCM 31486</strain>
    </source>
</reference>
<evidence type="ECO:0000313" key="1">
    <source>
        <dbReference type="EMBL" id="MFD1050900.1"/>
    </source>
</evidence>
<keyword evidence="2" id="KW-1185">Reference proteome</keyword>
<name>A0ABW3MN25_9PSEU</name>
<proteinExistence type="predicted"/>
<accession>A0ABW3MN25</accession>
<protein>
    <submittedName>
        <fullName evidence="1">Uncharacterized protein</fullName>
    </submittedName>
</protein>
<sequence length="179" mass="19395">TFAEGTIDGRYASTFGGLAAEPTPVPGGLLRHGDHPLLRMSLQVQYAGAADFQGNPPDMGFVNMKFRVIGPLLPPTCFIGTNEDPIVIRPKTEVPPKPPQPVDGHPELRYTKLHDDRFVMPHAHGCGPLTSVVERRFGVPSDAGTSGITLPTYIFIKQYDASHTRNDKSPAVGEPTIAW</sequence>
<dbReference type="EMBL" id="JBHTIS010003179">
    <property type="protein sequence ID" value="MFD1050900.1"/>
    <property type="molecule type" value="Genomic_DNA"/>
</dbReference>
<organism evidence="1 2">
    <name type="scientific">Kibdelosporangium lantanae</name>
    <dbReference type="NCBI Taxonomy" id="1497396"/>
    <lineage>
        <taxon>Bacteria</taxon>
        <taxon>Bacillati</taxon>
        <taxon>Actinomycetota</taxon>
        <taxon>Actinomycetes</taxon>
        <taxon>Pseudonocardiales</taxon>
        <taxon>Pseudonocardiaceae</taxon>
        <taxon>Kibdelosporangium</taxon>
    </lineage>
</organism>
<evidence type="ECO:0000313" key="2">
    <source>
        <dbReference type="Proteomes" id="UP001597045"/>
    </source>
</evidence>